<evidence type="ECO:0000313" key="2">
    <source>
        <dbReference type="EMBL" id="OCT87692.1"/>
    </source>
</evidence>
<evidence type="ECO:0000313" key="3">
    <source>
        <dbReference type="Proteomes" id="UP000694892"/>
    </source>
</evidence>
<dbReference type="AlphaFoldDB" id="A0A974HRA8"/>
<reference evidence="3" key="1">
    <citation type="journal article" date="2016" name="Nature">
        <title>Genome evolution in the allotetraploid frog Xenopus laevis.</title>
        <authorList>
            <person name="Session A.M."/>
            <person name="Uno Y."/>
            <person name="Kwon T."/>
            <person name="Chapman J.A."/>
            <person name="Toyoda A."/>
            <person name="Takahashi S."/>
            <person name="Fukui A."/>
            <person name="Hikosaka A."/>
            <person name="Suzuki A."/>
            <person name="Kondo M."/>
            <person name="van Heeringen S.J."/>
            <person name="Quigley I."/>
            <person name="Heinz S."/>
            <person name="Ogino H."/>
            <person name="Ochi H."/>
            <person name="Hellsten U."/>
            <person name="Lyons J.B."/>
            <person name="Simakov O."/>
            <person name="Putnam N."/>
            <person name="Stites J."/>
            <person name="Kuroki Y."/>
            <person name="Tanaka T."/>
            <person name="Michiue T."/>
            <person name="Watanabe M."/>
            <person name="Bogdanovic O."/>
            <person name="Lister R."/>
            <person name="Georgiou G."/>
            <person name="Paranjpe S.S."/>
            <person name="van Kruijsbergen I."/>
            <person name="Shu S."/>
            <person name="Carlson J."/>
            <person name="Kinoshita T."/>
            <person name="Ohta Y."/>
            <person name="Mawaribuchi S."/>
            <person name="Jenkins J."/>
            <person name="Grimwood J."/>
            <person name="Schmutz J."/>
            <person name="Mitros T."/>
            <person name="Mozaffari S.V."/>
            <person name="Suzuki Y."/>
            <person name="Haramoto Y."/>
            <person name="Yamamoto T.S."/>
            <person name="Takagi C."/>
            <person name="Heald R."/>
            <person name="Miller K."/>
            <person name="Haudenschild C."/>
            <person name="Kitzman J."/>
            <person name="Nakayama T."/>
            <person name="Izutsu Y."/>
            <person name="Robert J."/>
            <person name="Fortriede J."/>
            <person name="Burns K."/>
            <person name="Lotay V."/>
            <person name="Karimi K."/>
            <person name="Yasuoka Y."/>
            <person name="Dichmann D.S."/>
            <person name="Flajnik M.F."/>
            <person name="Houston D.W."/>
            <person name="Shendure J."/>
            <person name="DuPasquier L."/>
            <person name="Vize P.D."/>
            <person name="Zorn A.M."/>
            <person name="Ito M."/>
            <person name="Marcotte E.M."/>
            <person name="Wallingford J.B."/>
            <person name="Ito Y."/>
            <person name="Asashima M."/>
            <person name="Ueno N."/>
            <person name="Matsuda Y."/>
            <person name="Veenstra G.J."/>
            <person name="Fujiyama A."/>
            <person name="Harland R.M."/>
            <person name="Taira M."/>
            <person name="Rokhsar D.S."/>
        </authorList>
    </citation>
    <scope>NUCLEOTIDE SEQUENCE [LARGE SCALE GENOMIC DNA]</scope>
    <source>
        <strain evidence="3">J</strain>
    </source>
</reference>
<sequence length="171" mass="20196">MYVESLYTNIPHEDGIAAFQHFLEKNHMPTIYTDTQLRLIRGCQIPPTDGKCYGSKMAPQYADLFMAQLEENFFTSCNTRPLTYLRFNQFHPTINLTLNRSYSHFNFLDTTIYIKNGTIQTSLYQNPTGRLAYLMWDSFHPHHIKKSIVFSQTLRYNRICSDKHLHSLRNY</sequence>
<evidence type="ECO:0000259" key="1">
    <source>
        <dbReference type="Pfam" id="PF26215"/>
    </source>
</evidence>
<protein>
    <recommendedName>
        <fullName evidence="1">Helix-turn-helix domain-containing protein</fullName>
    </recommendedName>
</protein>
<dbReference type="Proteomes" id="UP000694892">
    <property type="component" value="Chromosome 3S"/>
</dbReference>
<name>A0A974HRA8_XENLA</name>
<dbReference type="Pfam" id="PF26215">
    <property type="entry name" value="HTH_animal"/>
    <property type="match status" value="1"/>
</dbReference>
<dbReference type="InterPro" id="IPR058912">
    <property type="entry name" value="HTH_animal"/>
</dbReference>
<organism evidence="2 3">
    <name type="scientific">Xenopus laevis</name>
    <name type="common">African clawed frog</name>
    <dbReference type="NCBI Taxonomy" id="8355"/>
    <lineage>
        <taxon>Eukaryota</taxon>
        <taxon>Metazoa</taxon>
        <taxon>Chordata</taxon>
        <taxon>Craniata</taxon>
        <taxon>Vertebrata</taxon>
        <taxon>Euteleostomi</taxon>
        <taxon>Amphibia</taxon>
        <taxon>Batrachia</taxon>
        <taxon>Anura</taxon>
        <taxon>Pipoidea</taxon>
        <taxon>Pipidae</taxon>
        <taxon>Xenopodinae</taxon>
        <taxon>Xenopus</taxon>
        <taxon>Xenopus</taxon>
    </lineage>
</organism>
<dbReference type="EMBL" id="CM004471">
    <property type="protein sequence ID" value="OCT87692.1"/>
    <property type="molecule type" value="Genomic_DNA"/>
</dbReference>
<dbReference type="PANTHER" id="PTHR21301:SF10">
    <property type="entry name" value="REVERSE TRANSCRIPTASE DOMAIN-CONTAINING PROTEIN"/>
    <property type="match status" value="1"/>
</dbReference>
<proteinExistence type="predicted"/>
<gene>
    <name evidence="2" type="ORF">XELAEV_18021390mg</name>
</gene>
<feature type="domain" description="Helix-turn-helix" evidence="1">
    <location>
        <begin position="133"/>
        <end position="166"/>
    </location>
</feature>
<accession>A0A974HRA8</accession>
<dbReference type="PANTHER" id="PTHR21301">
    <property type="entry name" value="REVERSE TRANSCRIPTASE"/>
    <property type="match status" value="1"/>
</dbReference>